<dbReference type="RefSeq" id="WP_198127734.1">
    <property type="nucleotide sequence ID" value="NZ_JAECZC010000079.1"/>
</dbReference>
<organism evidence="1 2">
    <name type="scientific">Amazonocrinis nigriterrae CENA67</name>
    <dbReference type="NCBI Taxonomy" id="2794033"/>
    <lineage>
        <taxon>Bacteria</taxon>
        <taxon>Bacillati</taxon>
        <taxon>Cyanobacteriota</taxon>
        <taxon>Cyanophyceae</taxon>
        <taxon>Nostocales</taxon>
        <taxon>Nostocaceae</taxon>
        <taxon>Amazonocrinis</taxon>
        <taxon>Amazonocrinis nigriterrae</taxon>
    </lineage>
</organism>
<keyword evidence="2" id="KW-1185">Reference proteome</keyword>
<sequence>MKRKWIISLLVLPILALTYAYGSSNSRAQTKSTLDEIKPVLTVGLDQPVDISPNAEKILQGYGVQFKPVVPSINLPVSVEKALEIANKTTLANLTQPPIKTTVEYLSYTDKNLDLVDKNVWRIVYWGSPLLMTGPPANPDGSTPEVKQPSSKKAITYVLIDPFDIETKKDFITRVSTGPIQD</sequence>
<comment type="caution">
    <text evidence="1">The sequence shown here is derived from an EMBL/GenBank/DDBJ whole genome shotgun (WGS) entry which is preliminary data.</text>
</comment>
<dbReference type="AlphaFoldDB" id="A0A8J7HYT4"/>
<evidence type="ECO:0000313" key="2">
    <source>
        <dbReference type="Proteomes" id="UP000632766"/>
    </source>
</evidence>
<gene>
    <name evidence="1" type="ORF">I8748_27935</name>
</gene>
<accession>A0A8J7HYT4</accession>
<proteinExistence type="predicted"/>
<name>A0A8J7HYT4_9NOST</name>
<protein>
    <submittedName>
        <fullName evidence="1">Uncharacterized protein</fullName>
    </submittedName>
</protein>
<reference evidence="1 2" key="1">
    <citation type="journal article" date="2021" name="Int. J. Syst. Evol. Microbiol.">
        <title>Amazonocrinis nigriterrae gen. nov., sp. nov., Atlanticothrix silvestris gen. nov., sp. nov. and Dendronalium phyllosphericum gen. nov., sp. nov., nostocacean cyanobacteria from Brazilian environments.</title>
        <authorList>
            <person name="Alvarenga D.O."/>
            <person name="Andreote A.P.D."/>
            <person name="Branco L.H.Z."/>
            <person name="Delbaje E."/>
            <person name="Cruz R.B."/>
            <person name="Varani A.M."/>
            <person name="Fiore M.F."/>
        </authorList>
    </citation>
    <scope>NUCLEOTIDE SEQUENCE [LARGE SCALE GENOMIC DNA]</scope>
    <source>
        <strain evidence="1 2">CENA67</strain>
    </source>
</reference>
<dbReference type="Proteomes" id="UP000632766">
    <property type="component" value="Unassembled WGS sequence"/>
</dbReference>
<evidence type="ECO:0000313" key="1">
    <source>
        <dbReference type="EMBL" id="MBH8565952.1"/>
    </source>
</evidence>
<dbReference type="EMBL" id="JAECZC010000079">
    <property type="protein sequence ID" value="MBH8565952.1"/>
    <property type="molecule type" value="Genomic_DNA"/>
</dbReference>